<dbReference type="RefSeq" id="WP_160658483.1">
    <property type="nucleotide sequence ID" value="NZ_RSEJ01000058.1"/>
</dbReference>
<evidence type="ECO:0000313" key="2">
    <source>
        <dbReference type="Proteomes" id="UP000738517"/>
    </source>
</evidence>
<accession>A0ABW9YUY3</accession>
<organism evidence="1 2">
    <name type="scientific">Photobacterium alginatilyticum</name>
    <dbReference type="NCBI Taxonomy" id="1775171"/>
    <lineage>
        <taxon>Bacteria</taxon>
        <taxon>Pseudomonadati</taxon>
        <taxon>Pseudomonadota</taxon>
        <taxon>Gammaproteobacteria</taxon>
        <taxon>Vibrionales</taxon>
        <taxon>Vibrionaceae</taxon>
        <taxon>Photobacterium</taxon>
    </lineage>
</organism>
<gene>
    <name evidence="1" type="ORF">EIZ48_27510</name>
</gene>
<dbReference type="EMBL" id="RSEJ01000058">
    <property type="protein sequence ID" value="NBI56239.1"/>
    <property type="molecule type" value="Genomic_DNA"/>
</dbReference>
<evidence type="ECO:0000313" key="1">
    <source>
        <dbReference type="EMBL" id="NBI56239.1"/>
    </source>
</evidence>
<sequence>MVKNFECGKVVQIPLSNGKFSYGLILSDPLVAFSENSYDVPQSDLGKVFGGKLFKIWVMKDALGKNGWSKVGCIEANQIELSEPKFYKFDLLSKQFSIYTNGNEIPATKEECIELECAAVWSKEHVEERLLALSEGRESKWVSSLSAESRV</sequence>
<dbReference type="InterPro" id="IPR029278">
    <property type="entry name" value="Imm26"/>
</dbReference>
<dbReference type="Pfam" id="PF15428">
    <property type="entry name" value="Imm26"/>
    <property type="match status" value="1"/>
</dbReference>
<reference evidence="1 2" key="1">
    <citation type="journal article" date="2017" name="Int. J. Syst. Evol. Microbiol.">
        <title>Photobacterium alginatilyticum sp. nov., a marine bacterium isolated from bottom seawater.</title>
        <authorList>
            <person name="Wang X."/>
            <person name="Wang Y."/>
            <person name="Yang X."/>
            <person name="Sun H."/>
            <person name="Li B."/>
            <person name="Zhang X.H."/>
        </authorList>
    </citation>
    <scope>NUCLEOTIDE SEQUENCE [LARGE SCALE GENOMIC DNA]</scope>
    <source>
        <strain evidence="1 2">P03D4</strain>
    </source>
</reference>
<comment type="caution">
    <text evidence="1">The sequence shown here is derived from an EMBL/GenBank/DDBJ whole genome shotgun (WGS) entry which is preliminary data.</text>
</comment>
<proteinExistence type="predicted"/>
<keyword evidence="2" id="KW-1185">Reference proteome</keyword>
<protein>
    <submittedName>
        <fullName evidence="1">Uncharacterized protein</fullName>
    </submittedName>
</protein>
<dbReference type="Proteomes" id="UP000738517">
    <property type="component" value="Unassembled WGS sequence"/>
</dbReference>
<name>A0ABW9YUY3_9GAMM</name>